<dbReference type="InterPro" id="IPR003877">
    <property type="entry name" value="SPRY_dom"/>
</dbReference>
<dbReference type="Pfam" id="PF00622">
    <property type="entry name" value="SPRY"/>
    <property type="match status" value="1"/>
</dbReference>
<gene>
    <name evidence="2" type="ORF">HPG69_005779</name>
</gene>
<dbReference type="Proteomes" id="UP000551758">
    <property type="component" value="Unassembled WGS sequence"/>
</dbReference>
<dbReference type="InterPro" id="IPR001870">
    <property type="entry name" value="B30.2/SPRY"/>
</dbReference>
<reference evidence="2 3" key="1">
    <citation type="journal article" date="2020" name="Mol. Biol. Evol.">
        <title>Interspecific Gene Flow and the Evolution of Specialization in Black and White Rhinoceros.</title>
        <authorList>
            <person name="Moodley Y."/>
            <person name="Westbury M.V."/>
            <person name="Russo I.M."/>
            <person name="Gopalakrishnan S."/>
            <person name="Rakotoarivelo A."/>
            <person name="Olsen R.A."/>
            <person name="Prost S."/>
            <person name="Tunstall T."/>
            <person name="Ryder O.A."/>
            <person name="Dalen L."/>
            <person name="Bruford M.W."/>
        </authorList>
    </citation>
    <scope>NUCLEOTIDE SEQUENCE [LARGE SCALE GENOMIC DNA]</scope>
    <source>
        <strain evidence="2">SBR-YM</strain>
        <tissue evidence="2">Skin</tissue>
    </source>
</reference>
<proteinExistence type="predicted"/>
<feature type="domain" description="B30.2/SPRY" evidence="1">
    <location>
        <begin position="1"/>
        <end position="131"/>
    </location>
</feature>
<dbReference type="PROSITE" id="PS50188">
    <property type="entry name" value="B302_SPRY"/>
    <property type="match status" value="1"/>
</dbReference>
<dbReference type="SUPFAM" id="SSF49899">
    <property type="entry name" value="Concanavalin A-like lectins/glucanases"/>
    <property type="match status" value="1"/>
</dbReference>
<dbReference type="Gene3D" id="2.60.120.920">
    <property type="match status" value="1"/>
</dbReference>
<keyword evidence="3" id="KW-1185">Reference proteome</keyword>
<evidence type="ECO:0000313" key="2">
    <source>
        <dbReference type="EMBL" id="KAF5918741.1"/>
    </source>
</evidence>
<dbReference type="InterPro" id="IPR013320">
    <property type="entry name" value="ConA-like_dom_sf"/>
</dbReference>
<evidence type="ECO:0000259" key="1">
    <source>
        <dbReference type="PROSITE" id="PS50188"/>
    </source>
</evidence>
<dbReference type="InterPro" id="IPR043136">
    <property type="entry name" value="B30.2/SPRY_sf"/>
</dbReference>
<sequence length="131" mass="15019">MSQRNVRMPGVYSGKCPEFNIEVCFRQGESYQQVYSRYQPKNGYWVIGLRNQFEYNAFEESSSSNPLILTLSLTVPPLHLGVFLDYEIGTVSFFNVTNHGKRFCFQSYEMSCSHDSVLAKLLNLLIPSLSL</sequence>
<organism evidence="2 3">
    <name type="scientific">Diceros bicornis minor</name>
    <name type="common">South-central black rhinoceros</name>
    <dbReference type="NCBI Taxonomy" id="77932"/>
    <lineage>
        <taxon>Eukaryota</taxon>
        <taxon>Metazoa</taxon>
        <taxon>Chordata</taxon>
        <taxon>Craniata</taxon>
        <taxon>Vertebrata</taxon>
        <taxon>Euteleostomi</taxon>
        <taxon>Mammalia</taxon>
        <taxon>Eutheria</taxon>
        <taxon>Laurasiatheria</taxon>
        <taxon>Perissodactyla</taxon>
        <taxon>Rhinocerotidae</taxon>
        <taxon>Diceros</taxon>
    </lineage>
</organism>
<protein>
    <recommendedName>
        <fullName evidence="1">B30.2/SPRY domain-containing protein</fullName>
    </recommendedName>
</protein>
<dbReference type="EMBL" id="JACDTQ010002427">
    <property type="protein sequence ID" value="KAF5918741.1"/>
    <property type="molecule type" value="Genomic_DNA"/>
</dbReference>
<name>A0A7J7ESU4_DICBM</name>
<evidence type="ECO:0000313" key="3">
    <source>
        <dbReference type="Proteomes" id="UP000551758"/>
    </source>
</evidence>
<accession>A0A7J7ESU4</accession>
<comment type="caution">
    <text evidence="2">The sequence shown here is derived from an EMBL/GenBank/DDBJ whole genome shotgun (WGS) entry which is preliminary data.</text>
</comment>
<dbReference type="AlphaFoldDB" id="A0A7J7ESU4"/>